<dbReference type="RefSeq" id="XP_028869463.1">
    <property type="nucleotide sequence ID" value="XM_029013630.1"/>
</dbReference>
<name>A0A2H6KJR6_9APIC</name>
<gene>
    <name evidence="3" type="ORF">BOVATA_047130</name>
</gene>
<dbReference type="GeneID" id="39876990"/>
<keyword evidence="2" id="KW-0812">Transmembrane</keyword>
<feature type="transmembrane region" description="Helical" evidence="2">
    <location>
        <begin position="1554"/>
        <end position="1574"/>
    </location>
</feature>
<dbReference type="VEuPathDB" id="PiroplasmaDB:BOVATA_047130"/>
<keyword evidence="2" id="KW-1133">Transmembrane helix</keyword>
<keyword evidence="2" id="KW-0472">Membrane</keyword>
<feature type="region of interest" description="Disordered" evidence="1">
    <location>
        <begin position="1"/>
        <end position="33"/>
    </location>
</feature>
<dbReference type="EMBL" id="BDSA01000023">
    <property type="protein sequence ID" value="GBE63220.1"/>
    <property type="molecule type" value="Genomic_DNA"/>
</dbReference>
<keyword evidence="4" id="KW-1185">Reference proteome</keyword>
<dbReference type="OrthoDB" id="366917at2759"/>
<proteinExistence type="predicted"/>
<evidence type="ECO:0000313" key="4">
    <source>
        <dbReference type="Proteomes" id="UP000236319"/>
    </source>
</evidence>
<sequence length="1611" mass="178635">MEQVKTAVSGIFPELNKKKKDAPPPEPKEYSAEDIDRLKSQVDAKLLECQQHAQTFRQGIARVSRSVNDLNHEAKEKVETAKNSVWLEGKRLEGVSENEKRELAEMERKIISELDSLGSSVKDEIGRKLRTLVEEIKRLITLMLKDLRHINVNLESYGKDLQNWINNADGIVGGAMKDVKKIEDKHVGLVNQDAIRNKAREVNEWKQKLDGYITSVKSSLGSLASTATEKLKELDNAYKNKLLAITKAVEKVPEAIKKLGEKFPDKSRTAPTSIDKIFENIRNTVAQIKGESGGSFIMGFEGFKEVFKVYAEGFKKGKFEDIVKSWSNEIVDKVGGASGLRGYLVSHRKLGHGNGGNLNKLLLAIKREIPSQLKSEVIEVAAQTFSSTPGENIDTDLKGVQAVCKGFADSLYPQISKKAGEIIGAIKSDLTSLGITKTGDNYEKDLISAVQLILHHLVGAARGAAMELHSLVNEQKQIGGEQTTMSKVIEEAHTKAKSLHSQLQQATGKIGGRTSGTNHAQAVDTAISQVETQVEHISGSTNNVNLGSNDISQKRNTAYEPLNDAITSINGYSDKGLDVSLTTKALESLSTGIQSKLEALKKAMAEAGQKINEQLTDLKNKISKGNPNREGLQKIHDQLHTLQNKTLGKVIEDTNELLSFATRRSQETIEQLHQHVDSQVEEKKKQLTTQAKKHYVSSLKTALSHFSSKIQNELKLLPAMLAEDLKQGYKGFMKAFEGETSKNINLLVGVKEQKDLQPLSSAFATFIGPLSEYLRTEIQRLETETARRKDKLSWAERKYVENVYTSKIESVSNELSRVLGYIGGLNRYDHKVPGMLAELAEALNGLHPESFAEPTTPLLDAIGKGVGAFVQELRYVYISSYDSRRIEWQTIDQAEKEKYAKIMFSITPILLCSLSELVEDLEKENSKWKNYKMYSLTPSNSTLHALFFRENGYDVGSESTTPYGELNHRDNFTGNSIVNIFSSLTHKLFASSKPVDLSSDLPTDSAGLTVEVTTDEGVIPNLNSYMQFYFNVCHTTHIDKPRTPCSMYEMLLWLTGLPFNAVYEKLHEHCDSLFEKKREERDPDTAIPVPIPAYPKAIYNADISNAIEHVTSHAYMLLTGIVGTGDASTHYASDFPNNTLNLKYPGSGNECLSMLLDVLRMLCPVLKFILVQCKLGPSDRGWARCLYGKDVPTTKSQCSKGSTNKAKCQPTCQANGQATCQANGQATSPLMCYLEDCLPGHLPHQLISVGCKSECLTCSPKSRGMPCLMPLGFRGFSGSTKTGRDLCEIIEIFFGSGKVAFLFCIGPKPPTSLPEHVGFALSVARGWRDGKRTLKTAIESHVTKVSINICDRPYVVTSAVGNAYGCSQSDHGAFHPQEGSADLASLSMTITCATQQCAPYMCSLSSDAYEYMAEKNANLFLSWCLYLPWQLLEYLQKLLDAFNDISCQDWGCSSCLIGDKCRRGKHGSTDEKSKRPHCECTSLVNCRGVSPTLYRYGFAFGNAFTLNNRSTRKRCCDLYTQLSKVLSSKYFEQLFITIDKFIFTIRAPFMNTLLALWSLSLLYLLHIAVVRLDVLRIRSHLRSPASHRIAAQSLLAAARVRALANVKYFST</sequence>
<reference evidence="3 4" key="1">
    <citation type="journal article" date="2017" name="BMC Genomics">
        <title>Whole-genome assembly of Babesia ovata and comparative genomics between closely related pathogens.</title>
        <authorList>
            <person name="Yamagishi J."/>
            <person name="Asada M."/>
            <person name="Hakimi H."/>
            <person name="Tanaka T.Q."/>
            <person name="Sugimoto C."/>
            <person name="Kawazu S."/>
        </authorList>
    </citation>
    <scope>NUCLEOTIDE SEQUENCE [LARGE SCALE GENOMIC DNA]</scope>
    <source>
        <strain evidence="3 4">Miyake</strain>
    </source>
</reference>
<evidence type="ECO:0008006" key="5">
    <source>
        <dbReference type="Google" id="ProtNLM"/>
    </source>
</evidence>
<protein>
    <recommendedName>
        <fullName evidence="5">C3H1-type domain-containing protein</fullName>
    </recommendedName>
</protein>
<accession>A0A2H6KJR6</accession>
<evidence type="ECO:0000256" key="1">
    <source>
        <dbReference type="SAM" id="MobiDB-lite"/>
    </source>
</evidence>
<evidence type="ECO:0000313" key="3">
    <source>
        <dbReference type="EMBL" id="GBE63220.1"/>
    </source>
</evidence>
<organism evidence="3 4">
    <name type="scientific">Babesia ovata</name>
    <dbReference type="NCBI Taxonomy" id="189622"/>
    <lineage>
        <taxon>Eukaryota</taxon>
        <taxon>Sar</taxon>
        <taxon>Alveolata</taxon>
        <taxon>Apicomplexa</taxon>
        <taxon>Aconoidasida</taxon>
        <taxon>Piroplasmida</taxon>
        <taxon>Babesiidae</taxon>
        <taxon>Babesia</taxon>
    </lineage>
</organism>
<comment type="caution">
    <text evidence="3">The sequence shown here is derived from an EMBL/GenBank/DDBJ whole genome shotgun (WGS) entry which is preliminary data.</text>
</comment>
<feature type="compositionally biased region" description="Basic and acidic residues" evidence="1">
    <location>
        <begin position="21"/>
        <end position="33"/>
    </location>
</feature>
<dbReference type="Proteomes" id="UP000236319">
    <property type="component" value="Unassembled WGS sequence"/>
</dbReference>
<evidence type="ECO:0000256" key="2">
    <source>
        <dbReference type="SAM" id="Phobius"/>
    </source>
</evidence>